<dbReference type="AlphaFoldDB" id="A0A8J3GX76"/>
<feature type="transmembrane region" description="Helical" evidence="1">
    <location>
        <begin position="44"/>
        <end position="65"/>
    </location>
</feature>
<evidence type="ECO:0000313" key="3">
    <source>
        <dbReference type="Proteomes" id="UP000626220"/>
    </source>
</evidence>
<dbReference type="RefSeq" id="WP_189679813.1">
    <property type="nucleotide sequence ID" value="NZ_BNCJ01000003.1"/>
</dbReference>
<protein>
    <recommendedName>
        <fullName evidence="4">DUF5337 domain-containing protein</fullName>
    </recommendedName>
</protein>
<sequence>MDGGRDEMNARGRRLALLIAVVGLFWIGATWAGSRFGWSGNTRLLFDIAALAGFGLALWQTINLWRARRNDKG</sequence>
<keyword evidence="1" id="KW-1133">Transmembrane helix</keyword>
<comment type="caution">
    <text evidence="2">The sequence shown here is derived from an EMBL/GenBank/DDBJ whole genome shotgun (WGS) entry which is preliminary data.</text>
</comment>
<gene>
    <name evidence="2" type="ORF">GCM10017056_18920</name>
</gene>
<evidence type="ECO:0000313" key="2">
    <source>
        <dbReference type="EMBL" id="GHF47365.1"/>
    </source>
</evidence>
<dbReference type="Proteomes" id="UP000626220">
    <property type="component" value="Unassembled WGS sequence"/>
</dbReference>
<organism evidence="2 3">
    <name type="scientific">Seohaeicola zhoushanensis</name>
    <dbReference type="NCBI Taxonomy" id="1569283"/>
    <lineage>
        <taxon>Bacteria</taxon>
        <taxon>Pseudomonadati</taxon>
        <taxon>Pseudomonadota</taxon>
        <taxon>Alphaproteobacteria</taxon>
        <taxon>Rhodobacterales</taxon>
        <taxon>Roseobacteraceae</taxon>
        <taxon>Seohaeicola</taxon>
    </lineage>
</organism>
<keyword evidence="3" id="KW-1185">Reference proteome</keyword>
<keyword evidence="1" id="KW-0472">Membrane</keyword>
<dbReference type="Pfam" id="PF17272">
    <property type="entry name" value="DUF5337"/>
    <property type="match status" value="1"/>
</dbReference>
<dbReference type="EMBL" id="BNCJ01000003">
    <property type="protein sequence ID" value="GHF47365.1"/>
    <property type="molecule type" value="Genomic_DNA"/>
</dbReference>
<evidence type="ECO:0000256" key="1">
    <source>
        <dbReference type="SAM" id="Phobius"/>
    </source>
</evidence>
<proteinExistence type="predicted"/>
<name>A0A8J3GX76_9RHOB</name>
<dbReference type="InterPro" id="IPR020308">
    <property type="entry name" value="Uncharacterised_Ynq1"/>
</dbReference>
<keyword evidence="1" id="KW-0812">Transmembrane</keyword>
<feature type="transmembrane region" description="Helical" evidence="1">
    <location>
        <begin position="15"/>
        <end position="32"/>
    </location>
</feature>
<evidence type="ECO:0008006" key="4">
    <source>
        <dbReference type="Google" id="ProtNLM"/>
    </source>
</evidence>
<reference evidence="2" key="1">
    <citation type="journal article" date="2014" name="Int. J. Syst. Evol. Microbiol.">
        <title>Complete genome sequence of Corynebacterium casei LMG S-19264T (=DSM 44701T), isolated from a smear-ripened cheese.</title>
        <authorList>
            <consortium name="US DOE Joint Genome Institute (JGI-PGF)"/>
            <person name="Walter F."/>
            <person name="Albersmeier A."/>
            <person name="Kalinowski J."/>
            <person name="Ruckert C."/>
        </authorList>
    </citation>
    <scope>NUCLEOTIDE SEQUENCE</scope>
    <source>
        <strain evidence="2">KCTC 42650</strain>
    </source>
</reference>
<accession>A0A8J3GX76</accession>
<reference evidence="2" key="2">
    <citation type="submission" date="2020-09" db="EMBL/GenBank/DDBJ databases">
        <authorList>
            <person name="Sun Q."/>
            <person name="Kim S."/>
        </authorList>
    </citation>
    <scope>NUCLEOTIDE SEQUENCE</scope>
    <source>
        <strain evidence="2">KCTC 42650</strain>
    </source>
</reference>